<evidence type="ECO:0000259" key="1">
    <source>
        <dbReference type="PROSITE" id="PS50994"/>
    </source>
</evidence>
<dbReference type="PANTHER" id="PTHR35004">
    <property type="entry name" value="TRANSPOSASE RV3428C-RELATED"/>
    <property type="match status" value="1"/>
</dbReference>
<dbReference type="SUPFAM" id="SSF53098">
    <property type="entry name" value="Ribonuclease H-like"/>
    <property type="match status" value="1"/>
</dbReference>
<dbReference type="InterPro" id="IPR012337">
    <property type="entry name" value="RNaseH-like_sf"/>
</dbReference>
<gene>
    <name evidence="2" type="ORF">SAMN02746009_04046</name>
</gene>
<dbReference type="GO" id="GO:0003676">
    <property type="term" value="F:nucleic acid binding"/>
    <property type="evidence" value="ECO:0007669"/>
    <property type="project" value="InterPro"/>
</dbReference>
<dbReference type="InterPro" id="IPR001584">
    <property type="entry name" value="Integrase_cat-core"/>
</dbReference>
<dbReference type="Proteomes" id="UP000183947">
    <property type="component" value="Unassembled WGS sequence"/>
</dbReference>
<dbReference type="InterPro" id="IPR036397">
    <property type="entry name" value="RNaseH_sf"/>
</dbReference>
<dbReference type="OrthoDB" id="930609at2"/>
<dbReference type="Gene3D" id="3.30.420.10">
    <property type="entry name" value="Ribonuclease H-like superfamily/Ribonuclease H"/>
    <property type="match status" value="1"/>
</dbReference>
<dbReference type="Pfam" id="PF13683">
    <property type="entry name" value="rve_3"/>
    <property type="match status" value="1"/>
</dbReference>
<dbReference type="PANTHER" id="PTHR35004:SF7">
    <property type="entry name" value="INTEGRASE PROTEIN"/>
    <property type="match status" value="1"/>
</dbReference>
<dbReference type="GO" id="GO:0015074">
    <property type="term" value="P:DNA integration"/>
    <property type="evidence" value="ECO:0007669"/>
    <property type="project" value="InterPro"/>
</dbReference>
<protein>
    <submittedName>
        <fullName evidence="2">Integrase core domain-containing protein</fullName>
    </submittedName>
</protein>
<evidence type="ECO:0000313" key="3">
    <source>
        <dbReference type="Proteomes" id="UP000183947"/>
    </source>
</evidence>
<dbReference type="STRING" id="1121959.SAMN02746009_04046"/>
<organism evidence="2 3">
    <name type="scientific">Hymenobacter psychrotolerans DSM 18569</name>
    <dbReference type="NCBI Taxonomy" id="1121959"/>
    <lineage>
        <taxon>Bacteria</taxon>
        <taxon>Pseudomonadati</taxon>
        <taxon>Bacteroidota</taxon>
        <taxon>Cytophagia</taxon>
        <taxon>Cytophagales</taxon>
        <taxon>Hymenobacteraceae</taxon>
        <taxon>Hymenobacter</taxon>
    </lineage>
</organism>
<sequence>MFVAIDRTSKVAFAELQPQATKLAAAEFLRRVLAKLPYRVHTVLTDNGIQFGNMRHQPWALPHLFDRVCTEHGIEHRFTKPGHPWTNGQVERMNRTIKEATVQRYHYQTTHELNEHLQTFLLAYNHAKRLKTLRGLTPHEFVCAQWQKNPVNFNQDPTHLTLALYTYSETRS</sequence>
<feature type="domain" description="Integrase catalytic" evidence="1">
    <location>
        <begin position="1"/>
        <end position="146"/>
    </location>
</feature>
<proteinExistence type="predicted"/>
<dbReference type="PROSITE" id="PS50994">
    <property type="entry name" value="INTEGRASE"/>
    <property type="match status" value="1"/>
</dbReference>
<dbReference type="AlphaFoldDB" id="A0A1M7GJA6"/>
<accession>A0A1M7GJA6</accession>
<dbReference type="EMBL" id="FRAS01000038">
    <property type="protein sequence ID" value="SHM16291.1"/>
    <property type="molecule type" value="Genomic_DNA"/>
</dbReference>
<name>A0A1M7GJA6_9BACT</name>
<evidence type="ECO:0000313" key="2">
    <source>
        <dbReference type="EMBL" id="SHM16291.1"/>
    </source>
</evidence>
<keyword evidence="3" id="KW-1185">Reference proteome</keyword>
<reference evidence="3" key="1">
    <citation type="submission" date="2016-11" db="EMBL/GenBank/DDBJ databases">
        <authorList>
            <person name="Varghese N."/>
            <person name="Submissions S."/>
        </authorList>
    </citation>
    <scope>NUCLEOTIDE SEQUENCE [LARGE SCALE GENOMIC DNA]</scope>
    <source>
        <strain evidence="3">DSM 18569</strain>
    </source>
</reference>